<reference evidence="7 8" key="1">
    <citation type="submission" date="2016-08" db="EMBL/GenBank/DDBJ databases">
        <authorList>
            <person name="Seilhamer J.J."/>
        </authorList>
    </citation>
    <scope>NUCLEOTIDE SEQUENCE [LARGE SCALE GENOMIC DNA]</scope>
    <source>
        <strain evidence="7 8">P1-7</strain>
    </source>
</reference>
<organism evidence="7 8">
    <name type="scientific">Rhizobium lusitanum</name>
    <dbReference type="NCBI Taxonomy" id="293958"/>
    <lineage>
        <taxon>Bacteria</taxon>
        <taxon>Pseudomonadati</taxon>
        <taxon>Pseudomonadota</taxon>
        <taxon>Alphaproteobacteria</taxon>
        <taxon>Hyphomicrobiales</taxon>
        <taxon>Rhizobiaceae</taxon>
        <taxon>Rhizobium/Agrobacterium group</taxon>
        <taxon>Rhizobium</taxon>
    </lineage>
</organism>
<evidence type="ECO:0000256" key="1">
    <source>
        <dbReference type="ARBA" id="ARBA00023015"/>
    </source>
</evidence>
<evidence type="ECO:0000256" key="4">
    <source>
        <dbReference type="SAM" id="MobiDB-lite"/>
    </source>
</evidence>
<dbReference type="EMBL" id="JACHBG010000050">
    <property type="protein sequence ID" value="MBB6489582.1"/>
    <property type="molecule type" value="Genomic_DNA"/>
</dbReference>
<dbReference type="GO" id="GO:0003677">
    <property type="term" value="F:DNA binding"/>
    <property type="evidence" value="ECO:0007669"/>
    <property type="project" value="UniProtKB-KW"/>
</dbReference>
<dbReference type="PROSITE" id="PS50043">
    <property type="entry name" value="HTH_LUXR_2"/>
    <property type="match status" value="1"/>
</dbReference>
<proteinExistence type="predicted"/>
<reference evidence="6 9" key="2">
    <citation type="submission" date="2020-08" db="EMBL/GenBank/DDBJ databases">
        <title>Genomic Encyclopedia of Type Strains, Phase IV (KMG-V): Genome sequencing to study the core and pangenomes of soil and plant-associated prokaryotes.</title>
        <authorList>
            <person name="Whitman W."/>
        </authorList>
    </citation>
    <scope>NUCLEOTIDE SEQUENCE [LARGE SCALE GENOMIC DNA]</scope>
    <source>
        <strain evidence="6 9">SEMIA 4060</strain>
    </source>
</reference>
<evidence type="ECO:0000313" key="6">
    <source>
        <dbReference type="EMBL" id="MBB6489582.1"/>
    </source>
</evidence>
<dbReference type="InterPro" id="IPR005143">
    <property type="entry name" value="TF_LuxR_autoind-bd_dom"/>
</dbReference>
<evidence type="ECO:0000256" key="3">
    <source>
        <dbReference type="ARBA" id="ARBA00023163"/>
    </source>
</evidence>
<feature type="region of interest" description="Disordered" evidence="4">
    <location>
        <begin position="44"/>
        <end position="72"/>
    </location>
</feature>
<dbReference type="SMART" id="SM00421">
    <property type="entry name" value="HTH_LUXR"/>
    <property type="match status" value="1"/>
</dbReference>
<evidence type="ECO:0000259" key="5">
    <source>
        <dbReference type="PROSITE" id="PS50043"/>
    </source>
</evidence>
<protein>
    <submittedName>
        <fullName evidence="6">LuxR family quorum-sensing system transcriptional regulator CciR</fullName>
    </submittedName>
    <submittedName>
        <fullName evidence="7">LuxR family transcriptional regulator</fullName>
    </submittedName>
</protein>
<dbReference type="InterPro" id="IPR036388">
    <property type="entry name" value="WH-like_DNA-bd_sf"/>
</dbReference>
<dbReference type="Pfam" id="PF00196">
    <property type="entry name" value="GerE"/>
    <property type="match status" value="1"/>
</dbReference>
<dbReference type="Gene3D" id="1.10.10.10">
    <property type="entry name" value="Winged helix-like DNA-binding domain superfamily/Winged helix DNA-binding domain"/>
    <property type="match status" value="1"/>
</dbReference>
<dbReference type="AlphaFoldDB" id="A0A1C3XKY8"/>
<dbReference type="RefSeq" id="WP_004126135.1">
    <property type="nucleotide sequence ID" value="NZ_FMAF01000058.1"/>
</dbReference>
<keyword evidence="2" id="KW-0238">DNA-binding</keyword>
<dbReference type="OrthoDB" id="3170288at2"/>
<dbReference type="EMBL" id="FMAF01000058">
    <property type="protein sequence ID" value="SCB52889.1"/>
    <property type="molecule type" value="Genomic_DNA"/>
</dbReference>
<evidence type="ECO:0000313" key="8">
    <source>
        <dbReference type="Proteomes" id="UP000199205"/>
    </source>
</evidence>
<dbReference type="PROSITE" id="PS00622">
    <property type="entry name" value="HTH_LUXR_1"/>
    <property type="match status" value="1"/>
</dbReference>
<dbReference type="CDD" id="cd06170">
    <property type="entry name" value="LuxR_C_like"/>
    <property type="match status" value="1"/>
</dbReference>
<feature type="domain" description="HTH luxR-type" evidence="5">
    <location>
        <begin position="253"/>
        <end position="318"/>
    </location>
</feature>
<dbReference type="PANTHER" id="PTHR44688">
    <property type="entry name" value="DNA-BINDING TRANSCRIPTIONAL ACTIVATOR DEVR_DOSR"/>
    <property type="match status" value="1"/>
</dbReference>
<gene>
    <name evidence="7" type="ORF">GA0061101_1581</name>
    <name evidence="6" type="ORF">GGD46_006920</name>
</gene>
<dbReference type="Proteomes" id="UP000199205">
    <property type="component" value="Unassembled WGS sequence"/>
</dbReference>
<evidence type="ECO:0000313" key="7">
    <source>
        <dbReference type="EMBL" id="SCB52889.1"/>
    </source>
</evidence>
<evidence type="ECO:0000256" key="2">
    <source>
        <dbReference type="ARBA" id="ARBA00023125"/>
    </source>
</evidence>
<dbReference type="Pfam" id="PF03472">
    <property type="entry name" value="Autoind_bind"/>
    <property type="match status" value="1"/>
</dbReference>
<dbReference type="InterPro" id="IPR000792">
    <property type="entry name" value="Tscrpt_reg_LuxR_C"/>
</dbReference>
<keyword evidence="3" id="KW-0804">Transcription</keyword>
<sequence length="322" mass="35981">MSALPQPASKALAITFAGGRSRPATSSGDSMACHYLPERQHRLSRDGCGSTQINKQTGRVTDLNSSDLSPPSQALNRGELAAEFGRFLDQTHTVARSKQLFEHLSAFALNLGCTWIAYGPLTTERKVLQPVRRPSFEILNYPDEWQKRCLEMGYDRKAPIIKESRMRSGPIQWREAYVSSSTTPNERRIFDEAASFGVRSGITIPLRSAAGSFAIMSFAQQIEREFHHRAIAYLQLAAIHFHLRLANVGSSNVMEKVPELSQREKECILWVARGKSSWDIGIIMSISENTVNFHIKNVMRKLDAASRTVAAIKALNFGFIEL</sequence>
<dbReference type="SUPFAM" id="SSF46894">
    <property type="entry name" value="C-terminal effector domain of the bipartite response regulators"/>
    <property type="match status" value="1"/>
</dbReference>
<dbReference type="Proteomes" id="UP000565576">
    <property type="component" value="Unassembled WGS sequence"/>
</dbReference>
<keyword evidence="1" id="KW-0805">Transcription regulation</keyword>
<dbReference type="PANTHER" id="PTHR44688:SF16">
    <property type="entry name" value="DNA-BINDING TRANSCRIPTIONAL ACTIVATOR DEVR_DOSR"/>
    <property type="match status" value="1"/>
</dbReference>
<name>A0A1C3XKY8_9HYPH</name>
<dbReference type="GO" id="GO:0006355">
    <property type="term" value="P:regulation of DNA-templated transcription"/>
    <property type="evidence" value="ECO:0007669"/>
    <property type="project" value="InterPro"/>
</dbReference>
<dbReference type="InterPro" id="IPR016032">
    <property type="entry name" value="Sig_transdc_resp-reg_C-effctor"/>
</dbReference>
<dbReference type="Gene3D" id="3.30.450.80">
    <property type="entry name" value="Transcription factor LuxR-like, autoinducer-binding domain"/>
    <property type="match status" value="1"/>
</dbReference>
<dbReference type="PRINTS" id="PR00038">
    <property type="entry name" value="HTHLUXR"/>
</dbReference>
<accession>A0A1C3XKY8</accession>
<feature type="compositionally biased region" description="Polar residues" evidence="4">
    <location>
        <begin position="49"/>
        <end position="72"/>
    </location>
</feature>
<dbReference type="InterPro" id="IPR036693">
    <property type="entry name" value="TF_LuxR_autoind-bd_dom_sf"/>
</dbReference>
<dbReference type="SUPFAM" id="SSF75516">
    <property type="entry name" value="Pheromone-binding domain of LuxR-like quorum-sensing transcription factors"/>
    <property type="match status" value="1"/>
</dbReference>
<evidence type="ECO:0000313" key="9">
    <source>
        <dbReference type="Proteomes" id="UP000565576"/>
    </source>
</evidence>